<dbReference type="Proteomes" id="UP000198336">
    <property type="component" value="Unassembled WGS sequence"/>
</dbReference>
<evidence type="ECO:0000313" key="2">
    <source>
        <dbReference type="Proteomes" id="UP000198336"/>
    </source>
</evidence>
<gene>
    <name evidence="1" type="ORF">B0A75_16820</name>
</gene>
<evidence type="ECO:0000313" key="1">
    <source>
        <dbReference type="EMBL" id="OXA97378.1"/>
    </source>
</evidence>
<accession>A0A226HTX8</accession>
<dbReference type="AlphaFoldDB" id="A0A226HTX8"/>
<name>A0A226HTX8_9FLAO</name>
<comment type="caution">
    <text evidence="1">The sequence shown here is derived from an EMBL/GenBank/DDBJ whole genome shotgun (WGS) entry which is preliminary data.</text>
</comment>
<organism evidence="1 2">
    <name type="scientific">Flavobacterium oncorhynchi</name>
    <dbReference type="NCBI Taxonomy" id="728056"/>
    <lineage>
        <taxon>Bacteria</taxon>
        <taxon>Pseudomonadati</taxon>
        <taxon>Bacteroidota</taxon>
        <taxon>Flavobacteriia</taxon>
        <taxon>Flavobacteriales</taxon>
        <taxon>Flavobacteriaceae</taxon>
        <taxon>Flavobacterium</taxon>
    </lineage>
</organism>
<sequence length="165" mass="19285">MSKYKTVFILLFSFFQLFSQNKIDSSELKKADSLEIFPKNNLMSELIGNWRMIDDRPSWVMGEDDAIVGQMITITTEEIQFSDLIRHAKSWKKVNTEKITYFNKLGNQSSYSELVYANNQIWVFYIDKKTGYLKLTYTGDKLSDSDTGRTEFVCSLLTKTYFKLL</sequence>
<dbReference type="EMBL" id="MUHA01000026">
    <property type="protein sequence ID" value="OXA97378.1"/>
    <property type="molecule type" value="Genomic_DNA"/>
</dbReference>
<protein>
    <submittedName>
        <fullName evidence="1">Uncharacterized protein</fullName>
    </submittedName>
</protein>
<keyword evidence="2" id="KW-1185">Reference proteome</keyword>
<reference evidence="1 2" key="1">
    <citation type="submission" date="2016-11" db="EMBL/GenBank/DDBJ databases">
        <title>Whole genomes of Flavobacteriaceae.</title>
        <authorList>
            <person name="Stine C."/>
            <person name="Li C."/>
            <person name="Tadesse D."/>
        </authorList>
    </citation>
    <scope>NUCLEOTIDE SEQUENCE [LARGE SCALE GENOMIC DNA]</scope>
    <source>
        <strain evidence="1 2">CCUG 59446</strain>
    </source>
</reference>
<proteinExistence type="predicted"/>